<dbReference type="PANTHER" id="PTHR30231:SF4">
    <property type="entry name" value="PROTEIN NEN2"/>
    <property type="match status" value="1"/>
</dbReference>
<evidence type="ECO:0000313" key="6">
    <source>
        <dbReference type="Proteomes" id="UP000035909"/>
    </source>
</evidence>
<keyword evidence="3 5" id="KW-0269">Exonuclease</keyword>
<dbReference type="GO" id="GO:0008408">
    <property type="term" value="F:3'-5' exonuclease activity"/>
    <property type="evidence" value="ECO:0007669"/>
    <property type="project" value="TreeGrafter"/>
</dbReference>
<keyword evidence="2" id="KW-0378">Hydrolase</keyword>
<dbReference type="GO" id="GO:0006259">
    <property type="term" value="P:DNA metabolic process"/>
    <property type="evidence" value="ECO:0007669"/>
    <property type="project" value="UniProtKB-ARBA"/>
</dbReference>
<dbReference type="EMBL" id="LDOU01000006">
    <property type="protein sequence ID" value="KLV10219.1"/>
    <property type="molecule type" value="Genomic_DNA"/>
</dbReference>
<protein>
    <submittedName>
        <fullName evidence="5">Exonuclease</fullName>
    </submittedName>
</protein>
<dbReference type="PATRIC" id="fig|320778.3.peg.1397"/>
<dbReference type="AlphaFoldDB" id="A0A0J1HF17"/>
<dbReference type="RefSeq" id="WP_047884382.1">
    <property type="nucleotide sequence ID" value="NZ_CP071326.1"/>
</dbReference>
<dbReference type="InterPro" id="IPR012337">
    <property type="entry name" value="RNaseH-like_sf"/>
</dbReference>
<dbReference type="GO" id="GO:0003676">
    <property type="term" value="F:nucleic acid binding"/>
    <property type="evidence" value="ECO:0007669"/>
    <property type="project" value="InterPro"/>
</dbReference>
<sequence>MSRILVGGLDIETTGLDKSDHRVIEIAVSIRDLMTGERLGGFEQRFNPRRSIDAKAQAVHGISLADLHGCPLWEDQADRIHRILSKCSVLVGHNGIEFDFPFLDAEFKRAGLKLPEVYQFDTMQEGRWACEDGKIPRLGELAYACGFDYDTEKAHSALYDTELMIDCFFYAREKYNLFQIPDLIVESNKVV</sequence>
<dbReference type="CDD" id="cd06127">
    <property type="entry name" value="DEDDh"/>
    <property type="match status" value="1"/>
</dbReference>
<evidence type="ECO:0000256" key="2">
    <source>
        <dbReference type="ARBA" id="ARBA00022801"/>
    </source>
</evidence>
<evidence type="ECO:0000256" key="3">
    <source>
        <dbReference type="ARBA" id="ARBA00022839"/>
    </source>
</evidence>
<dbReference type="InterPro" id="IPR013520">
    <property type="entry name" value="Ribonucl_H"/>
</dbReference>
<evidence type="ECO:0000313" key="5">
    <source>
        <dbReference type="EMBL" id="KLV10219.1"/>
    </source>
</evidence>
<dbReference type="STRING" id="320778.ABT57_06495"/>
<dbReference type="SUPFAM" id="SSF53098">
    <property type="entry name" value="Ribonuclease H-like"/>
    <property type="match status" value="1"/>
</dbReference>
<accession>A0A0J1HF17</accession>
<dbReference type="InterPro" id="IPR036397">
    <property type="entry name" value="RNaseH_sf"/>
</dbReference>
<evidence type="ECO:0000256" key="1">
    <source>
        <dbReference type="ARBA" id="ARBA00022722"/>
    </source>
</evidence>
<dbReference type="Gene3D" id="3.30.420.10">
    <property type="entry name" value="Ribonuclease H-like superfamily/Ribonuclease H"/>
    <property type="match status" value="1"/>
</dbReference>
<dbReference type="Pfam" id="PF00929">
    <property type="entry name" value="RNase_T"/>
    <property type="match status" value="1"/>
</dbReference>
<dbReference type="Proteomes" id="UP000035909">
    <property type="component" value="Unassembled WGS sequence"/>
</dbReference>
<comment type="caution">
    <text evidence="5">The sequence shown here is derived from an EMBL/GenBank/DDBJ whole genome shotgun (WGS) entry which is preliminary data.</text>
</comment>
<organism evidence="5 6">
    <name type="scientific">Photobacterium ganghwense</name>
    <dbReference type="NCBI Taxonomy" id="320778"/>
    <lineage>
        <taxon>Bacteria</taxon>
        <taxon>Pseudomonadati</taxon>
        <taxon>Pseudomonadota</taxon>
        <taxon>Gammaproteobacteria</taxon>
        <taxon>Vibrionales</taxon>
        <taxon>Vibrionaceae</taxon>
        <taxon>Photobacterium</taxon>
    </lineage>
</organism>
<proteinExistence type="predicted"/>
<dbReference type="OrthoDB" id="7427781at2"/>
<dbReference type="SMART" id="SM00479">
    <property type="entry name" value="EXOIII"/>
    <property type="match status" value="1"/>
</dbReference>
<name>A0A0J1HF17_9GAMM</name>
<keyword evidence="1" id="KW-0540">Nuclease</keyword>
<dbReference type="PANTHER" id="PTHR30231">
    <property type="entry name" value="DNA POLYMERASE III SUBUNIT EPSILON"/>
    <property type="match status" value="1"/>
</dbReference>
<gene>
    <name evidence="5" type="ORF">ABT57_06495</name>
</gene>
<feature type="domain" description="Exonuclease" evidence="4">
    <location>
        <begin position="3"/>
        <end position="177"/>
    </location>
</feature>
<evidence type="ECO:0000259" key="4">
    <source>
        <dbReference type="SMART" id="SM00479"/>
    </source>
</evidence>
<reference evidence="5 6" key="1">
    <citation type="submission" date="2015-05" db="EMBL/GenBank/DDBJ databases">
        <title>Photobacterium galathea sp. nov.</title>
        <authorList>
            <person name="Machado H."/>
            <person name="Gram L."/>
        </authorList>
    </citation>
    <scope>NUCLEOTIDE SEQUENCE [LARGE SCALE GENOMIC DNA]</scope>
    <source>
        <strain evidence="5 6">DSM 22954</strain>
    </source>
</reference>
<keyword evidence="6" id="KW-1185">Reference proteome</keyword>